<dbReference type="GO" id="GO:0016787">
    <property type="term" value="F:hydrolase activity"/>
    <property type="evidence" value="ECO:0007669"/>
    <property type="project" value="UniProtKB-KW"/>
</dbReference>
<proteinExistence type="predicted"/>
<reference evidence="1 2" key="1">
    <citation type="journal article" date="2020" name="Insects">
        <title>Bacteria Belonging to Pseudomonas typographi sp. nov. from the Bark Beetle Ips typographus Have Genomic Potential to Aid in the Host Ecology.</title>
        <authorList>
            <person name="Peral-Aranega E."/>
            <person name="Saati-Santamaria Z."/>
            <person name="Kolarik M."/>
            <person name="Rivas R."/>
            <person name="Garcia-Fraile P."/>
        </authorList>
    </citation>
    <scope>NUCLEOTIDE SEQUENCE [LARGE SCALE GENOMIC DNA]</scope>
    <source>
        <strain evidence="1 2">CA3A</strain>
    </source>
</reference>
<name>A0ABR7Z3L2_9PSED</name>
<keyword evidence="1" id="KW-0378">Hydrolase</keyword>
<dbReference type="InterPro" id="IPR029058">
    <property type="entry name" value="AB_hydrolase_fold"/>
</dbReference>
<dbReference type="Pfam" id="PF06821">
    <property type="entry name" value="Ser_hydrolase"/>
    <property type="match status" value="1"/>
</dbReference>
<gene>
    <name evidence="1" type="ORF">HAQ05_14950</name>
</gene>
<sequence>MSDVRVLILPGRGNSGEQHWQSIWESNHPAYQRVLQKEWDNPDLDDWVQALDAAINHDQTPVVLVAHSLSVSLVSHWAKHHSGPVKAALLVAPSDVEAEDYPPGTVGFAPIPLQPLPFRTVVVASTDDPKVTLARAEQFAEAWGATLEIAGAHGHLGSAAELGAWDFGARLLRGLIGEKVDKAVLE</sequence>
<dbReference type="InterPro" id="IPR010662">
    <property type="entry name" value="RBBP9/YdeN"/>
</dbReference>
<organism evidence="1 2">
    <name type="scientific">Pseudomonas typographi</name>
    <dbReference type="NCBI Taxonomy" id="2715964"/>
    <lineage>
        <taxon>Bacteria</taxon>
        <taxon>Pseudomonadati</taxon>
        <taxon>Pseudomonadota</taxon>
        <taxon>Gammaproteobacteria</taxon>
        <taxon>Pseudomonadales</taxon>
        <taxon>Pseudomonadaceae</taxon>
        <taxon>Pseudomonas</taxon>
    </lineage>
</organism>
<dbReference type="SUPFAM" id="SSF53474">
    <property type="entry name" value="alpha/beta-Hydrolases"/>
    <property type="match status" value="1"/>
</dbReference>
<protein>
    <submittedName>
        <fullName evidence="1">Serine hydrolase family protein</fullName>
    </submittedName>
</protein>
<evidence type="ECO:0000313" key="2">
    <source>
        <dbReference type="Proteomes" id="UP000805841"/>
    </source>
</evidence>
<dbReference type="RefSeq" id="WP_190421928.1">
    <property type="nucleotide sequence ID" value="NZ_JAAOCA010000018.1"/>
</dbReference>
<dbReference type="EMBL" id="JAAOCA010000018">
    <property type="protein sequence ID" value="MBD1599993.1"/>
    <property type="molecule type" value="Genomic_DNA"/>
</dbReference>
<comment type="caution">
    <text evidence="1">The sequence shown here is derived from an EMBL/GenBank/DDBJ whole genome shotgun (WGS) entry which is preliminary data.</text>
</comment>
<evidence type="ECO:0000313" key="1">
    <source>
        <dbReference type="EMBL" id="MBD1599993.1"/>
    </source>
</evidence>
<accession>A0ABR7Z3L2</accession>
<keyword evidence="2" id="KW-1185">Reference proteome</keyword>
<dbReference type="Proteomes" id="UP000805841">
    <property type="component" value="Unassembled WGS sequence"/>
</dbReference>
<dbReference type="Gene3D" id="3.40.50.1820">
    <property type="entry name" value="alpha/beta hydrolase"/>
    <property type="match status" value="1"/>
</dbReference>